<evidence type="ECO:0000256" key="2">
    <source>
        <dbReference type="ARBA" id="ARBA00009156"/>
    </source>
</evidence>
<organism evidence="15 16">
    <name type="scientific">Sutcliffiella cohnii</name>
    <dbReference type="NCBI Taxonomy" id="33932"/>
    <lineage>
        <taxon>Bacteria</taxon>
        <taxon>Bacillati</taxon>
        <taxon>Bacillota</taxon>
        <taxon>Bacilli</taxon>
        <taxon>Bacillales</taxon>
        <taxon>Bacillaceae</taxon>
        <taxon>Sutcliffiella</taxon>
    </lineage>
</organism>
<dbReference type="UniPathway" id="UPA00618">
    <property type="reaction ID" value="UER00672"/>
</dbReference>
<keyword evidence="3 11" id="KW-0808">Transferase</keyword>
<feature type="binding site" evidence="11">
    <location>
        <position position="14"/>
    </location>
    <ligand>
        <name>ATP</name>
        <dbReference type="ChEBI" id="CHEBI:30616"/>
    </ligand>
</feature>
<dbReference type="PROSITE" id="PS00445">
    <property type="entry name" value="FGGY_KINASES_2"/>
    <property type="match status" value="1"/>
</dbReference>
<dbReference type="InterPro" id="IPR000577">
    <property type="entry name" value="Carb_kinase_FGGY"/>
</dbReference>
<feature type="domain" description="Carbohydrate kinase FGGY C-terminal" evidence="14">
    <location>
        <begin position="261"/>
        <end position="449"/>
    </location>
</feature>
<feature type="binding site" evidence="11">
    <location>
        <position position="266"/>
    </location>
    <ligand>
        <name>ADP</name>
        <dbReference type="ChEBI" id="CHEBI:456216"/>
    </ligand>
</feature>
<reference evidence="15 16" key="1">
    <citation type="submission" date="2016-12" db="EMBL/GenBank/DDBJ databases">
        <title>The whole genome sequencing and assembly of Bacillus cohnii DSM 6307T strain.</title>
        <authorList>
            <person name="Lee Y.-J."/>
            <person name="Yi H."/>
            <person name="Bahn Y.-S."/>
            <person name="Kim J.F."/>
            <person name="Lee D.-W."/>
        </authorList>
    </citation>
    <scope>NUCLEOTIDE SEQUENCE [LARGE SCALE GENOMIC DNA]</scope>
    <source>
        <strain evidence="15 16">DSM 6307</strain>
    </source>
</reference>
<dbReference type="GO" id="GO:0005829">
    <property type="term" value="C:cytosol"/>
    <property type="evidence" value="ECO:0007669"/>
    <property type="project" value="TreeGrafter"/>
</dbReference>
<evidence type="ECO:0000256" key="8">
    <source>
        <dbReference type="ARBA" id="ARBA00052101"/>
    </source>
</evidence>
<evidence type="ECO:0000256" key="11">
    <source>
        <dbReference type="HAMAP-Rule" id="MF_00186"/>
    </source>
</evidence>
<comment type="similarity">
    <text evidence="2 11 12">Belongs to the FGGY kinase family.</text>
</comment>
<evidence type="ECO:0000259" key="14">
    <source>
        <dbReference type="Pfam" id="PF02782"/>
    </source>
</evidence>
<evidence type="ECO:0000313" key="15">
    <source>
        <dbReference type="EMBL" id="AST90351.1"/>
    </source>
</evidence>
<dbReference type="NCBIfam" id="NF000756">
    <property type="entry name" value="PRK00047.1"/>
    <property type="match status" value="1"/>
</dbReference>
<dbReference type="Pfam" id="PF00370">
    <property type="entry name" value="FGGY_N"/>
    <property type="match status" value="1"/>
</dbReference>
<feature type="binding site" evidence="11">
    <location>
        <position position="245"/>
    </location>
    <ligand>
        <name>glycerol</name>
        <dbReference type="ChEBI" id="CHEBI:17754"/>
    </ligand>
</feature>
<dbReference type="PIRSF" id="PIRSF000538">
    <property type="entry name" value="GlpK"/>
    <property type="match status" value="1"/>
</dbReference>
<keyword evidence="16" id="KW-1185">Reference proteome</keyword>
<comment type="catalytic activity">
    <reaction evidence="8 11">
        <text>glycerol + ATP = sn-glycerol 3-phosphate + ADP + H(+)</text>
        <dbReference type="Rhea" id="RHEA:21644"/>
        <dbReference type="ChEBI" id="CHEBI:15378"/>
        <dbReference type="ChEBI" id="CHEBI:17754"/>
        <dbReference type="ChEBI" id="CHEBI:30616"/>
        <dbReference type="ChEBI" id="CHEBI:57597"/>
        <dbReference type="ChEBI" id="CHEBI:456216"/>
        <dbReference type="EC" id="2.7.1.30"/>
    </reaction>
</comment>
<keyword evidence="4 11" id="KW-0547">Nucleotide-binding</keyword>
<dbReference type="InterPro" id="IPR018484">
    <property type="entry name" value="FGGY_N"/>
</dbReference>
<comment type="pathway">
    <text evidence="1 11">Polyol metabolism; glycerol degradation via glycerol kinase pathway; sn-glycerol 3-phosphate from glycerol: step 1/1.</text>
</comment>
<feature type="binding site" evidence="11">
    <location>
        <position position="309"/>
    </location>
    <ligand>
        <name>ADP</name>
        <dbReference type="ChEBI" id="CHEBI:456216"/>
    </ligand>
</feature>
<evidence type="ECO:0000256" key="7">
    <source>
        <dbReference type="ARBA" id="ARBA00022840"/>
    </source>
</evidence>
<feature type="binding site" evidence="11">
    <location>
        <position position="414"/>
    </location>
    <ligand>
        <name>ADP</name>
        <dbReference type="ChEBI" id="CHEBI:456216"/>
    </ligand>
</feature>
<evidence type="ECO:0000256" key="4">
    <source>
        <dbReference type="ARBA" id="ARBA00022741"/>
    </source>
</evidence>
<evidence type="ECO:0000256" key="1">
    <source>
        <dbReference type="ARBA" id="ARBA00005190"/>
    </source>
</evidence>
<name>A0A223KLJ0_9BACI</name>
<dbReference type="Gene3D" id="3.30.420.40">
    <property type="match status" value="2"/>
</dbReference>
<dbReference type="Pfam" id="PF02782">
    <property type="entry name" value="FGGY_C"/>
    <property type="match status" value="1"/>
</dbReference>
<feature type="binding site" evidence="11">
    <location>
        <position position="244"/>
    </location>
    <ligand>
        <name>sn-glycerol 3-phosphate</name>
        <dbReference type="ChEBI" id="CHEBI:57597"/>
    </ligand>
</feature>
<dbReference type="GO" id="GO:0005524">
    <property type="term" value="F:ATP binding"/>
    <property type="evidence" value="ECO:0007669"/>
    <property type="project" value="UniProtKB-UniRule"/>
</dbReference>
<dbReference type="Proteomes" id="UP000215224">
    <property type="component" value="Chromosome"/>
</dbReference>
<dbReference type="STRING" id="1314751.GCA_001591425_03660"/>
<feature type="binding site" evidence="11">
    <location>
        <position position="83"/>
    </location>
    <ligand>
        <name>sn-glycerol 3-phosphate</name>
        <dbReference type="ChEBI" id="CHEBI:57597"/>
    </ligand>
</feature>
<dbReference type="PANTHER" id="PTHR10196">
    <property type="entry name" value="SUGAR KINASE"/>
    <property type="match status" value="1"/>
</dbReference>
<dbReference type="InterPro" id="IPR005999">
    <property type="entry name" value="Glycerol_kin"/>
</dbReference>
<feature type="binding site" evidence="11">
    <location>
        <position position="82"/>
    </location>
    <ligand>
        <name>glycerol</name>
        <dbReference type="ChEBI" id="CHEBI:17754"/>
    </ligand>
</feature>
<feature type="binding site" evidence="11">
    <location>
        <position position="134"/>
    </location>
    <ligand>
        <name>glycerol</name>
        <dbReference type="ChEBI" id="CHEBI:17754"/>
    </ligand>
</feature>
<feature type="binding site" evidence="11">
    <location>
        <position position="134"/>
    </location>
    <ligand>
        <name>sn-glycerol 3-phosphate</name>
        <dbReference type="ChEBI" id="CHEBI:57597"/>
    </ligand>
</feature>
<gene>
    <name evidence="11" type="primary">glpK</name>
    <name evidence="15" type="ORF">BC6307_03230</name>
</gene>
<dbReference type="InterPro" id="IPR043129">
    <property type="entry name" value="ATPase_NBD"/>
</dbReference>
<feature type="binding site" evidence="11">
    <location>
        <position position="309"/>
    </location>
    <ligand>
        <name>ATP</name>
        <dbReference type="ChEBI" id="CHEBI:30616"/>
    </ligand>
</feature>
<feature type="binding site" evidence="11">
    <location>
        <position position="266"/>
    </location>
    <ligand>
        <name>ATP</name>
        <dbReference type="ChEBI" id="CHEBI:30616"/>
    </ligand>
</feature>
<feature type="binding site" evidence="11">
    <location>
        <position position="12"/>
    </location>
    <ligand>
        <name>ATP</name>
        <dbReference type="ChEBI" id="CHEBI:30616"/>
    </ligand>
</feature>
<dbReference type="AlphaFoldDB" id="A0A223KLJ0"/>
<feature type="binding site" evidence="11">
    <location>
        <position position="410"/>
    </location>
    <ligand>
        <name>ATP</name>
        <dbReference type="ChEBI" id="CHEBI:30616"/>
    </ligand>
</feature>
<feature type="binding site" evidence="11">
    <location>
        <position position="244"/>
    </location>
    <ligand>
        <name>glycerol</name>
        <dbReference type="ChEBI" id="CHEBI:17754"/>
    </ligand>
</feature>
<comment type="PTM">
    <text evidence="11">The phosphoenolpyruvate-dependent sugar phosphotransferase system (PTS), including enzyme I, and histidine-containing protein (HPr) are required for the phosphorylation, which leads to the activation of the enzyme.</text>
</comment>
<dbReference type="GO" id="GO:0006072">
    <property type="term" value="P:glycerol-3-phosphate metabolic process"/>
    <property type="evidence" value="ECO:0007669"/>
    <property type="project" value="InterPro"/>
</dbReference>
<keyword evidence="6 11" id="KW-0319">Glycerol metabolism</keyword>
<dbReference type="GO" id="GO:0004370">
    <property type="term" value="F:glycerol kinase activity"/>
    <property type="evidence" value="ECO:0007669"/>
    <property type="project" value="UniProtKB-UniRule"/>
</dbReference>
<dbReference type="FunFam" id="3.30.420.40:FF:000007">
    <property type="entry name" value="Glycerol kinase"/>
    <property type="match status" value="1"/>
</dbReference>
<evidence type="ECO:0000256" key="12">
    <source>
        <dbReference type="RuleBase" id="RU003733"/>
    </source>
</evidence>
<dbReference type="NCBIfam" id="TIGR01311">
    <property type="entry name" value="glycerol_kin"/>
    <property type="match status" value="1"/>
</dbReference>
<dbReference type="SUPFAM" id="SSF53067">
    <property type="entry name" value="Actin-like ATPase domain"/>
    <property type="match status" value="2"/>
</dbReference>
<feature type="binding site" evidence="11">
    <location>
        <position position="12"/>
    </location>
    <ligand>
        <name>sn-glycerol 3-phosphate</name>
        <dbReference type="ChEBI" id="CHEBI:57597"/>
    </ligand>
</feature>
<dbReference type="RefSeq" id="WP_066419458.1">
    <property type="nucleotide sequence ID" value="NZ_CP018866.1"/>
</dbReference>
<evidence type="ECO:0000313" key="16">
    <source>
        <dbReference type="Proteomes" id="UP000215224"/>
    </source>
</evidence>
<keyword evidence="7 11" id="KW-0067">ATP-binding</keyword>
<keyword evidence="11" id="KW-0597">Phosphoprotein</keyword>
<dbReference type="EC" id="2.7.1.30" evidence="11"/>
<evidence type="ECO:0000259" key="13">
    <source>
        <dbReference type="Pfam" id="PF00370"/>
    </source>
</evidence>
<feature type="binding site" evidence="11">
    <location>
        <position position="82"/>
    </location>
    <ligand>
        <name>sn-glycerol 3-phosphate</name>
        <dbReference type="ChEBI" id="CHEBI:57597"/>
    </ligand>
</feature>
<evidence type="ECO:0000256" key="6">
    <source>
        <dbReference type="ARBA" id="ARBA00022798"/>
    </source>
</evidence>
<evidence type="ECO:0000256" key="9">
    <source>
        <dbReference type="ARBA" id="ARBA00054633"/>
    </source>
</evidence>
<dbReference type="GO" id="GO:0019563">
    <property type="term" value="P:glycerol catabolic process"/>
    <property type="evidence" value="ECO:0007669"/>
    <property type="project" value="UniProtKB-UniRule"/>
</dbReference>
<dbReference type="CDD" id="cd07786">
    <property type="entry name" value="FGGY_EcGK_like"/>
    <property type="match status" value="1"/>
</dbReference>
<dbReference type="InterPro" id="IPR018485">
    <property type="entry name" value="FGGY_C"/>
</dbReference>
<dbReference type="InterPro" id="IPR018483">
    <property type="entry name" value="Carb_kinase_FGGY_CS"/>
</dbReference>
<feature type="binding site" evidence="11">
    <location>
        <position position="12"/>
    </location>
    <ligand>
        <name>ADP</name>
        <dbReference type="ChEBI" id="CHEBI:456216"/>
    </ligand>
</feature>
<comment type="subunit">
    <text evidence="10 11">Homotetramer and homodimer (in equilibrium).</text>
</comment>
<feature type="binding site" evidence="11">
    <location>
        <position position="313"/>
    </location>
    <ligand>
        <name>ATP</name>
        <dbReference type="ChEBI" id="CHEBI:30616"/>
    </ligand>
</feature>
<sequence>MEKFILAIDQGTTSSRAIIFNKSGEIVYSSQREFTQYFPKSGWVEHNANEIWSSVLSCIASCLSESGVKPDQIVGIGITNQRETTVVWDKATGKPVYNAIVWQSRQTTSICNELKEAGYEDRVQKKTGLLIDPYFSGTKVKWILDNVDGVREKANKGEVLFGTIDSWLIWKLSGGKTHVTDYSNASRTLMYNIHELKWDEELLDMFTVPASMLPEVRPSSEIYALTADYHFFGKEVPIAGVAGDQQAALFGQACFEEGMAKNTYGTGCFMLMNTGEKPVESHHGLLTTIAWGLDGKVTYALEGSIFIAGAAIQWLRDGLNLIHSAEESEQYANNVVSTEGVYVVPAFVGLGTPYWDSDVRGAVFGITRGTSKDHFIRATLESLAYQSKDVLSAMEQDSSITLKTLRVDGGAVKNNFLMQFQSDVLQVPVERPVVNETTALGAAYLAGLAVGFWKGREEIAEQWKVDSSFKPSMKVEEQQSLYEGWKKAVNAAMAFK</sequence>
<feature type="binding site" evidence="11">
    <location>
        <position position="83"/>
    </location>
    <ligand>
        <name>glycerol</name>
        <dbReference type="ChEBI" id="CHEBI:17754"/>
    </ligand>
</feature>
<proteinExistence type="inferred from homology"/>
<keyword evidence="5 11" id="KW-0418">Kinase</keyword>
<feature type="binding site" evidence="11">
    <location>
        <position position="16"/>
    </location>
    <ligand>
        <name>ADP</name>
        <dbReference type="ChEBI" id="CHEBI:456216"/>
    </ligand>
</feature>
<comment type="activity regulation">
    <text evidence="11">Activated by phosphorylation and inhibited by fructose 1,6-bisphosphate (FBP).</text>
</comment>
<feature type="binding site" evidence="11">
    <location>
        <position position="13"/>
    </location>
    <ligand>
        <name>ATP</name>
        <dbReference type="ChEBI" id="CHEBI:30616"/>
    </ligand>
</feature>
<dbReference type="KEGG" id="bcoh:BC6307_03230"/>
<dbReference type="PROSITE" id="PS00933">
    <property type="entry name" value="FGGY_KINASES_1"/>
    <property type="match status" value="1"/>
</dbReference>
<feature type="modified residue" description="Phosphohistidine; by HPr" evidence="11">
    <location>
        <position position="230"/>
    </location>
</feature>
<dbReference type="PANTHER" id="PTHR10196:SF69">
    <property type="entry name" value="GLYCEROL KINASE"/>
    <property type="match status" value="1"/>
</dbReference>
<dbReference type="EMBL" id="CP018866">
    <property type="protein sequence ID" value="AST90351.1"/>
    <property type="molecule type" value="Genomic_DNA"/>
</dbReference>
<feature type="domain" description="Carbohydrate kinase FGGY N-terminal" evidence="13">
    <location>
        <begin position="5"/>
        <end position="251"/>
    </location>
</feature>
<evidence type="ECO:0000256" key="5">
    <source>
        <dbReference type="ARBA" id="ARBA00022777"/>
    </source>
</evidence>
<feature type="binding site" evidence="11">
    <location>
        <position position="410"/>
    </location>
    <ligand>
        <name>ADP</name>
        <dbReference type="ChEBI" id="CHEBI:456216"/>
    </ligand>
</feature>
<comment type="function">
    <text evidence="9 11">Key enzyme in the regulation of glycerol uptake and metabolism. Catalyzes the phosphorylation of glycerol to yield sn-glycerol 3-phosphate.</text>
</comment>
<dbReference type="HAMAP" id="MF_00186">
    <property type="entry name" value="Glycerol_kin"/>
    <property type="match status" value="1"/>
</dbReference>
<dbReference type="FunFam" id="3.30.420.40:FF:000008">
    <property type="entry name" value="Glycerol kinase"/>
    <property type="match status" value="1"/>
</dbReference>
<evidence type="ECO:0000256" key="3">
    <source>
        <dbReference type="ARBA" id="ARBA00022679"/>
    </source>
</evidence>
<accession>A0A223KLJ0</accession>
<protein>
    <recommendedName>
        <fullName evidence="11">Glycerol kinase</fullName>
        <ecNumber evidence="11">2.7.1.30</ecNumber>
    </recommendedName>
    <alternativeName>
        <fullName evidence="11">ATP:glycerol 3-phosphotransferase</fullName>
    </alternativeName>
    <alternativeName>
        <fullName evidence="11">Glycerokinase</fullName>
        <shortName evidence="11">GK</shortName>
    </alternativeName>
</protein>
<evidence type="ECO:0000256" key="10">
    <source>
        <dbReference type="ARBA" id="ARBA00063665"/>
    </source>
</evidence>